<evidence type="ECO:0000256" key="1">
    <source>
        <dbReference type="SAM" id="MobiDB-lite"/>
    </source>
</evidence>
<proteinExistence type="predicted"/>
<evidence type="ECO:0000313" key="2">
    <source>
        <dbReference type="EMBL" id="SFC21561.1"/>
    </source>
</evidence>
<dbReference type="NCBIfam" id="NF038081">
    <property type="entry name" value="BN159_2729_fam"/>
    <property type="match status" value="1"/>
</dbReference>
<sequence>MTGSRPGSGAEAVAEKLRQEHPYGTAPGLMSLFHEGDRVLITVRVSALDDWYYWLDAIGPQLTREVQRIGVTLAATGSMGGVPVDLLAYGAYDPLEAAWRAAGLPYLLWGRVYDLSEPLRDRAGGHWTYTGGTAEGEVPLLTASGGGGADARTLPVVVCHAGPLGANANRNGNGNGDGADGARAAARGNDPAGAEAAARRREAGRQPQP</sequence>
<organism evidence="2 3">
    <name type="scientific">Streptomyces aidingensis</name>
    <dbReference type="NCBI Taxonomy" id="910347"/>
    <lineage>
        <taxon>Bacteria</taxon>
        <taxon>Bacillati</taxon>
        <taxon>Actinomycetota</taxon>
        <taxon>Actinomycetes</taxon>
        <taxon>Kitasatosporales</taxon>
        <taxon>Streptomycetaceae</taxon>
        <taxon>Streptomyces</taxon>
    </lineage>
</organism>
<feature type="region of interest" description="Disordered" evidence="1">
    <location>
        <begin position="165"/>
        <end position="209"/>
    </location>
</feature>
<dbReference type="NCBIfam" id="NF038082">
    <property type="entry name" value="phiSA1p31"/>
    <property type="match status" value="1"/>
</dbReference>
<dbReference type="EMBL" id="FOLM01000002">
    <property type="protein sequence ID" value="SFC21561.1"/>
    <property type="molecule type" value="Genomic_DNA"/>
</dbReference>
<protein>
    <submittedName>
        <fullName evidence="2">Uncharacterized protein</fullName>
    </submittedName>
</protein>
<dbReference type="AlphaFoldDB" id="A0A1I1HCI5"/>
<dbReference type="Proteomes" id="UP000199207">
    <property type="component" value="Unassembled WGS sequence"/>
</dbReference>
<dbReference type="OrthoDB" id="4020975at2"/>
<dbReference type="STRING" id="910347.SAMN05421773_102333"/>
<keyword evidence="3" id="KW-1185">Reference proteome</keyword>
<gene>
    <name evidence="2" type="ORF">SAMN05421773_102333</name>
</gene>
<evidence type="ECO:0000313" key="3">
    <source>
        <dbReference type="Proteomes" id="UP000199207"/>
    </source>
</evidence>
<feature type="compositionally biased region" description="Low complexity" evidence="1">
    <location>
        <begin position="181"/>
        <end position="196"/>
    </location>
</feature>
<name>A0A1I1HCI5_9ACTN</name>
<dbReference type="RefSeq" id="WP_093837630.1">
    <property type="nucleotide sequence ID" value="NZ_FOLM01000002.1"/>
</dbReference>
<accession>A0A1I1HCI5</accession>
<feature type="compositionally biased region" description="Basic and acidic residues" evidence="1">
    <location>
        <begin position="197"/>
        <end position="209"/>
    </location>
</feature>
<reference evidence="2 3" key="1">
    <citation type="submission" date="2016-10" db="EMBL/GenBank/DDBJ databases">
        <authorList>
            <person name="de Groot N.N."/>
        </authorList>
    </citation>
    <scope>NUCLEOTIDE SEQUENCE [LARGE SCALE GENOMIC DNA]</scope>
    <source>
        <strain evidence="2 3">CGMCC 4.5739</strain>
    </source>
</reference>